<accession>A0A0E9PS90</accession>
<dbReference type="EMBL" id="GBXM01101086">
    <property type="protein sequence ID" value="JAH07491.1"/>
    <property type="molecule type" value="Transcribed_RNA"/>
</dbReference>
<sequence length="37" mass="3936">MSWLAWRRLRSAGYVPPAEGVMGGRSGPSPDPLVAPL</sequence>
<evidence type="ECO:0000313" key="2">
    <source>
        <dbReference type="EMBL" id="JAH07491.1"/>
    </source>
</evidence>
<name>A0A0E9PS90_ANGAN</name>
<protein>
    <submittedName>
        <fullName evidence="2">Uncharacterized protein</fullName>
    </submittedName>
</protein>
<feature type="region of interest" description="Disordered" evidence="1">
    <location>
        <begin position="15"/>
        <end position="37"/>
    </location>
</feature>
<reference evidence="2" key="2">
    <citation type="journal article" date="2015" name="Fish Shellfish Immunol.">
        <title>Early steps in the European eel (Anguilla anguilla)-Vibrio vulnificus interaction in the gills: Role of the RtxA13 toxin.</title>
        <authorList>
            <person name="Callol A."/>
            <person name="Pajuelo D."/>
            <person name="Ebbesson L."/>
            <person name="Teles M."/>
            <person name="MacKenzie S."/>
            <person name="Amaro C."/>
        </authorList>
    </citation>
    <scope>NUCLEOTIDE SEQUENCE</scope>
</reference>
<dbReference type="AlphaFoldDB" id="A0A0E9PS90"/>
<organism evidence="2">
    <name type="scientific">Anguilla anguilla</name>
    <name type="common">European freshwater eel</name>
    <name type="synonym">Muraena anguilla</name>
    <dbReference type="NCBI Taxonomy" id="7936"/>
    <lineage>
        <taxon>Eukaryota</taxon>
        <taxon>Metazoa</taxon>
        <taxon>Chordata</taxon>
        <taxon>Craniata</taxon>
        <taxon>Vertebrata</taxon>
        <taxon>Euteleostomi</taxon>
        <taxon>Actinopterygii</taxon>
        <taxon>Neopterygii</taxon>
        <taxon>Teleostei</taxon>
        <taxon>Anguilliformes</taxon>
        <taxon>Anguillidae</taxon>
        <taxon>Anguilla</taxon>
    </lineage>
</organism>
<proteinExistence type="predicted"/>
<reference evidence="2" key="1">
    <citation type="submission" date="2014-11" db="EMBL/GenBank/DDBJ databases">
        <authorList>
            <person name="Amaro Gonzalez C."/>
        </authorList>
    </citation>
    <scope>NUCLEOTIDE SEQUENCE</scope>
</reference>
<evidence type="ECO:0000256" key="1">
    <source>
        <dbReference type="SAM" id="MobiDB-lite"/>
    </source>
</evidence>